<keyword evidence="1" id="KW-1133">Transmembrane helix</keyword>
<dbReference type="AlphaFoldDB" id="A0A9J6CP17"/>
<feature type="transmembrane region" description="Helical" evidence="1">
    <location>
        <begin position="228"/>
        <end position="249"/>
    </location>
</feature>
<evidence type="ECO:0000256" key="1">
    <source>
        <dbReference type="SAM" id="Phobius"/>
    </source>
</evidence>
<dbReference type="Proteomes" id="UP001107558">
    <property type="component" value="Chromosome 1"/>
</dbReference>
<keyword evidence="1" id="KW-0812">Transmembrane</keyword>
<sequence>MNMKLVYTINLVLIVNCVIIVAKNETESEKKLESQLNQKIYAEGFSQHDNEIDNEHKPRIKGRKGVIDNEISNPATNEIKIDDDSAKAQNVSTTPAPSTVHNINSTLLSVNVTTGKPNIDQKTTTIAPLSSINNSTNSTITPKAKIVTSTTLKTTIMSSSTTIKTTTTTKKPVKKPEVTYSADDNPEILESEKKINYNVANEKALEIPKVESDIDRSILDEKRARNSYMIYLGLVFALPMSFVLINIAYKRIKNYMELRHYQRVDFLVDGMYVS</sequence>
<dbReference type="OrthoDB" id="10071013at2759"/>
<accession>A0A9J6CP17</accession>
<keyword evidence="3" id="KW-1185">Reference proteome</keyword>
<evidence type="ECO:0000313" key="3">
    <source>
        <dbReference type="Proteomes" id="UP001107558"/>
    </source>
</evidence>
<evidence type="ECO:0000313" key="2">
    <source>
        <dbReference type="EMBL" id="KAG5683644.1"/>
    </source>
</evidence>
<proteinExistence type="predicted"/>
<reference evidence="2" key="1">
    <citation type="submission" date="2021-03" db="EMBL/GenBank/DDBJ databases">
        <title>Chromosome level genome of the anhydrobiotic midge Polypedilum vanderplanki.</title>
        <authorList>
            <person name="Yoshida Y."/>
            <person name="Kikawada T."/>
            <person name="Gusev O."/>
        </authorList>
    </citation>
    <scope>NUCLEOTIDE SEQUENCE</scope>
    <source>
        <strain evidence="2">NIAS01</strain>
        <tissue evidence="2">Whole body or cell culture</tissue>
    </source>
</reference>
<comment type="caution">
    <text evidence="2">The sequence shown here is derived from an EMBL/GenBank/DDBJ whole genome shotgun (WGS) entry which is preliminary data.</text>
</comment>
<organism evidence="2 3">
    <name type="scientific">Polypedilum vanderplanki</name>
    <name type="common">Sleeping chironomid midge</name>
    <dbReference type="NCBI Taxonomy" id="319348"/>
    <lineage>
        <taxon>Eukaryota</taxon>
        <taxon>Metazoa</taxon>
        <taxon>Ecdysozoa</taxon>
        <taxon>Arthropoda</taxon>
        <taxon>Hexapoda</taxon>
        <taxon>Insecta</taxon>
        <taxon>Pterygota</taxon>
        <taxon>Neoptera</taxon>
        <taxon>Endopterygota</taxon>
        <taxon>Diptera</taxon>
        <taxon>Nematocera</taxon>
        <taxon>Chironomoidea</taxon>
        <taxon>Chironomidae</taxon>
        <taxon>Chironominae</taxon>
        <taxon>Polypedilum</taxon>
        <taxon>Polypedilum</taxon>
    </lineage>
</organism>
<dbReference type="EMBL" id="JADBJN010000001">
    <property type="protein sequence ID" value="KAG5683644.1"/>
    <property type="molecule type" value="Genomic_DNA"/>
</dbReference>
<keyword evidence="1" id="KW-0472">Membrane</keyword>
<gene>
    <name evidence="2" type="ORF">PVAND_012915</name>
</gene>
<name>A0A9J6CP17_POLVA</name>
<protein>
    <submittedName>
        <fullName evidence="2">Uncharacterized protein</fullName>
    </submittedName>
</protein>
<feature type="transmembrane region" description="Helical" evidence="1">
    <location>
        <begin position="5"/>
        <end position="22"/>
    </location>
</feature>